<feature type="transmembrane region" description="Helical" evidence="7">
    <location>
        <begin position="980"/>
        <end position="1005"/>
    </location>
</feature>
<feature type="transmembrane region" description="Helical" evidence="7">
    <location>
        <begin position="1079"/>
        <end position="1104"/>
    </location>
</feature>
<dbReference type="Proteomes" id="UP001316384">
    <property type="component" value="Chromosome"/>
</dbReference>
<dbReference type="InterPro" id="IPR050250">
    <property type="entry name" value="Macrolide_Exporter_MacB"/>
</dbReference>
<dbReference type="PANTHER" id="PTHR30572">
    <property type="entry name" value="MEMBRANE COMPONENT OF TRANSPORTER-RELATED"/>
    <property type="match status" value="1"/>
</dbReference>
<evidence type="ECO:0000256" key="7">
    <source>
        <dbReference type="SAM" id="Phobius"/>
    </source>
</evidence>
<evidence type="ECO:0000256" key="6">
    <source>
        <dbReference type="ARBA" id="ARBA00038076"/>
    </source>
</evidence>
<feature type="transmembrane region" description="Helical" evidence="7">
    <location>
        <begin position="306"/>
        <end position="327"/>
    </location>
</feature>
<keyword evidence="2" id="KW-1003">Cell membrane</keyword>
<feature type="domain" description="ABC3 transporter permease C-terminal" evidence="8">
    <location>
        <begin position="988"/>
        <end position="1106"/>
    </location>
</feature>
<evidence type="ECO:0000256" key="5">
    <source>
        <dbReference type="ARBA" id="ARBA00023136"/>
    </source>
</evidence>
<evidence type="ECO:0000313" key="9">
    <source>
        <dbReference type="EMBL" id="UUI72794.1"/>
    </source>
</evidence>
<feature type="transmembrane region" description="Helical" evidence="7">
    <location>
        <begin position="354"/>
        <end position="374"/>
    </location>
</feature>
<sequence>MGWRSQVLLGRLRDQAAVVATVALVTFVATTLLGTFAFLLDVTSNDALDAAIARAPDSAVTLEANIRVRNKDSAAALTAAERSLTGVLGDLPAESEAWLHGRLWSLPRPDGTPADPLAYAASTPLVPEQADLLSGTWPDRARDDAGLLLVNVPQVAAQRYGWSVGSQVPVHVAGAETTDTWLVVGTHRITGTATEWKRDRLGGTSHDGAFPVPGKMGKILTDLWGPMIVAPEALLGEGLVDTAQLYVTPQVDDAPRGAVPATREALDSAQVLLAKALGEADVSGAVRTTLDETIDAAWRELAVTRIGVIVVGLLLVVLATTVMLLAARMLGERRAAGSELVAARGASPSQLRSLAVLEAVLLAAVAAAVAPWLARGAFSWLAAYGGLDPAGLHTPPGVPFSVWIACAAVATVLAVALVVPSWHVSGSSSSSAHVGLVRTGADLALVALAGVTLWQLLDYGAPLTASTSAAGVRLDPVLVAGPALVALGAAVLALRLVTPVARVADALADRSRSLVAPLAAWQVARRPAAAAGTTLVIVLAVAAATFSHAFQTTWRTSQLEQVDVAVGTDARVDVQRGDPLTTSADVRAAVADAPAGTRVQPVGQRPVVVGQSLGTERGSALVDTQLLAVDTDHPEALRGRSQPGWPDVVGRLSLTSNGKPIEKSPGEPLPGEPQWLVATVTSASVPAAVGSASLRLAVEDDAGLRSWVTVPKLNLGVPQEVVVPLPRALGTVRLVAATASITLLEPPRAATDATGPAERVGHVGLALHDARVVDRAAGVTEEQVALSTAGTPVDLSGAAWQGYTTSKGTPRSLVSGTAATVPHPAGLPANALLLDGEFDMTGMTSTNGGLVAYTWEPQGFVRAVITEELAESAVLGGPVDVFWMRVGDAAVKMQVDGIVPYLPGSPRGPAMLVDQTALGRAIVEAGGTDTLADAWWLTASDDDAPALAAAVAAAAGGNATVRVTERASAVTGPLRAAVPAALSLVTAATGVLVLVGLGTSATAAVRSRRLELARLQALGAARPSLVAGLVGEHTLLVTLGAAAGLGIGYGLARVVGPVLTVSADGRTPVPAPVPSWDDVAALAITGGLALAACAVVAVLAAVLVRRASGALLRLGDDR</sequence>
<evidence type="ECO:0000313" key="10">
    <source>
        <dbReference type="Proteomes" id="UP001316384"/>
    </source>
</evidence>
<feature type="transmembrane region" description="Helical" evidence="7">
    <location>
        <begin position="528"/>
        <end position="550"/>
    </location>
</feature>
<keyword evidence="4 7" id="KW-1133">Transmembrane helix</keyword>
<feature type="transmembrane region" description="Helical" evidence="7">
    <location>
        <begin position="1025"/>
        <end position="1052"/>
    </location>
</feature>
<keyword evidence="3 7" id="KW-0812">Transmembrane</keyword>
<dbReference type="PANTHER" id="PTHR30572:SF4">
    <property type="entry name" value="ABC TRANSPORTER PERMEASE YTRF"/>
    <property type="match status" value="1"/>
</dbReference>
<proteinExistence type="inferred from homology"/>
<dbReference type="Pfam" id="PF02687">
    <property type="entry name" value="FtsX"/>
    <property type="match status" value="1"/>
</dbReference>
<reference evidence="9 10" key="1">
    <citation type="submission" date="2022-07" db="EMBL/GenBank/DDBJ databases">
        <title>Novel species in genus cellulomonas.</title>
        <authorList>
            <person name="Ye L."/>
        </authorList>
    </citation>
    <scope>NUCLEOTIDE SEQUENCE [LARGE SCALE GENOMIC DNA]</scope>
    <source>
        <strain evidence="10">zg-B89</strain>
    </source>
</reference>
<gene>
    <name evidence="9" type="ORF">NP048_04925</name>
</gene>
<feature type="transmembrane region" description="Helical" evidence="7">
    <location>
        <begin position="477"/>
        <end position="497"/>
    </location>
</feature>
<keyword evidence="5 7" id="KW-0472">Membrane</keyword>
<dbReference type="RefSeq" id="WP_227578373.1">
    <property type="nucleotide sequence ID" value="NZ_CP101987.1"/>
</dbReference>
<dbReference type="EMBL" id="CP101987">
    <property type="protein sequence ID" value="UUI72794.1"/>
    <property type="molecule type" value="Genomic_DNA"/>
</dbReference>
<keyword evidence="10" id="KW-1185">Reference proteome</keyword>
<evidence type="ECO:0000256" key="4">
    <source>
        <dbReference type="ARBA" id="ARBA00022989"/>
    </source>
</evidence>
<comment type="subcellular location">
    <subcellularLocation>
        <location evidence="1">Cell membrane</location>
        <topology evidence="1">Multi-pass membrane protein</topology>
    </subcellularLocation>
</comment>
<accession>A0ABY5KRC1</accession>
<evidence type="ECO:0000256" key="2">
    <source>
        <dbReference type="ARBA" id="ARBA00022475"/>
    </source>
</evidence>
<evidence type="ECO:0000256" key="1">
    <source>
        <dbReference type="ARBA" id="ARBA00004651"/>
    </source>
</evidence>
<comment type="similarity">
    <text evidence="6">Belongs to the ABC-4 integral membrane protein family.</text>
</comment>
<evidence type="ECO:0000256" key="3">
    <source>
        <dbReference type="ARBA" id="ARBA00022692"/>
    </source>
</evidence>
<dbReference type="InterPro" id="IPR003838">
    <property type="entry name" value="ABC3_permease_C"/>
</dbReference>
<evidence type="ECO:0000259" key="8">
    <source>
        <dbReference type="Pfam" id="PF02687"/>
    </source>
</evidence>
<feature type="transmembrane region" description="Helical" evidence="7">
    <location>
        <begin position="436"/>
        <end position="457"/>
    </location>
</feature>
<feature type="transmembrane region" description="Helical" evidence="7">
    <location>
        <begin position="400"/>
        <end position="424"/>
    </location>
</feature>
<name>A0ABY5KRC1_9CELL</name>
<organism evidence="9 10">
    <name type="scientific">Cellulomonas xiejunii</name>
    <dbReference type="NCBI Taxonomy" id="2968083"/>
    <lineage>
        <taxon>Bacteria</taxon>
        <taxon>Bacillati</taxon>
        <taxon>Actinomycetota</taxon>
        <taxon>Actinomycetes</taxon>
        <taxon>Micrococcales</taxon>
        <taxon>Cellulomonadaceae</taxon>
        <taxon>Cellulomonas</taxon>
    </lineage>
</organism>
<feature type="transmembrane region" description="Helical" evidence="7">
    <location>
        <begin position="16"/>
        <end position="40"/>
    </location>
</feature>
<protein>
    <submittedName>
        <fullName evidence="9">FtsX-like permease family protein</fullName>
    </submittedName>
</protein>